<name>A0A0A1IX23_9CAUD</name>
<organism evidence="1 2">
    <name type="scientific">Pseudomonas phage vB_PaeP_C2-10_Ab22</name>
    <dbReference type="NCBI Taxonomy" id="1548906"/>
    <lineage>
        <taxon>Viruses</taxon>
        <taxon>Duplodnaviria</taxon>
        <taxon>Heunggongvirae</taxon>
        <taxon>Uroviricota</taxon>
        <taxon>Caudoviricetes</taxon>
        <taxon>Bruynoghevirus</taxon>
        <taxon>Bruynoghevirus Ab22</taxon>
    </lineage>
</organism>
<proteinExistence type="predicted"/>
<dbReference type="GeneID" id="23680471"/>
<accession>A0A0A1IX23</accession>
<dbReference type="Proteomes" id="UP000030227">
    <property type="component" value="Segment"/>
</dbReference>
<keyword evidence="2" id="KW-1185">Reference proteome</keyword>
<evidence type="ECO:0000313" key="2">
    <source>
        <dbReference type="Proteomes" id="UP000030227"/>
    </source>
</evidence>
<sequence>MAIVKYEKKVAKSWSELVHGCLYIKAEDLGNDSALVYKFLSMGDGDFLVEIFGEDYDCFNDAGVLEGPFLEVTVTEVKLQIA</sequence>
<dbReference type="EMBL" id="LN610578">
    <property type="protein sequence ID" value="CEF89722.1"/>
    <property type="molecule type" value="Genomic_DNA"/>
</dbReference>
<gene>
    <name evidence="1" type="primary">ORF07</name>
</gene>
<evidence type="ECO:0000313" key="1">
    <source>
        <dbReference type="EMBL" id="CEF89722.1"/>
    </source>
</evidence>
<protein>
    <submittedName>
        <fullName evidence="1">Uncharacterized protein</fullName>
    </submittedName>
</protein>
<reference evidence="1 2" key="1">
    <citation type="journal article" date="2015" name="PLoS ONE">
        <title>Investigation of a Large Collection of Pseudomonas aeruginosa Bacteriophages Collected from a Single Environmental Source in Abidjan, Cote d'Ivoire.</title>
        <authorList>
            <person name="Essoh C."/>
            <person name="Latino L."/>
            <person name="Midoux C."/>
            <person name="Blouin Y."/>
            <person name="Loukou G."/>
            <person name="Nguetta S.P."/>
            <person name="Lathro S."/>
            <person name="Cablanmian A."/>
            <person name="Kouassi A.K."/>
            <person name="Vergnaud G."/>
            <person name="Pourcel C."/>
        </authorList>
    </citation>
    <scope>NUCLEOTIDE SEQUENCE [LARGE SCALE GENOMIC DNA]</scope>
    <source>
        <strain evidence="1">Ab22</strain>
    </source>
</reference>
<dbReference type="KEGG" id="vg:23680471"/>
<dbReference type="RefSeq" id="YP_009125575.1">
    <property type="nucleotide sequence ID" value="NC_026599.1"/>
</dbReference>